<dbReference type="PANTHER" id="PTHR43031">
    <property type="entry name" value="FAD-DEPENDENT OXIDOREDUCTASE"/>
    <property type="match status" value="1"/>
</dbReference>
<dbReference type="SMART" id="SM00450">
    <property type="entry name" value="RHOD"/>
    <property type="match status" value="1"/>
</dbReference>
<evidence type="ECO:0000313" key="3">
    <source>
        <dbReference type="Proteomes" id="UP001314681"/>
    </source>
</evidence>
<dbReference type="RefSeq" id="WP_158352289.1">
    <property type="nucleotide sequence ID" value="NZ_JAHQCX010000024.1"/>
</dbReference>
<protein>
    <submittedName>
        <fullName evidence="2">Rhodanese-like domain-containing protein</fullName>
    </submittedName>
</protein>
<dbReference type="InterPro" id="IPR050229">
    <property type="entry name" value="GlpE_sulfurtransferase"/>
</dbReference>
<proteinExistence type="predicted"/>
<keyword evidence="3" id="KW-1185">Reference proteome</keyword>
<feature type="domain" description="Rhodanese" evidence="1">
    <location>
        <begin position="49"/>
        <end position="135"/>
    </location>
</feature>
<dbReference type="InterPro" id="IPR036873">
    <property type="entry name" value="Rhodanese-like_dom_sf"/>
</dbReference>
<dbReference type="CDD" id="cd00158">
    <property type="entry name" value="RHOD"/>
    <property type="match status" value="1"/>
</dbReference>
<sequence>MRKIWIIGLLFLSAFYLYGCSKQPENQESPEKANYQKITPEEAKEMMDTQDDLVVVDVRRQDEYDEKHIGNAVLIPLDTITDEQPEQLPDLDQPILVYCRTGVRSKASAEKLVDIGYTSVYDIGGIVDWPYDIVSEN</sequence>
<dbReference type="EMBL" id="JAHQCX010000024">
    <property type="protein sequence ID" value="MBU9728824.1"/>
    <property type="molecule type" value="Genomic_DNA"/>
</dbReference>
<evidence type="ECO:0000313" key="2">
    <source>
        <dbReference type="EMBL" id="MBU9728824.1"/>
    </source>
</evidence>
<dbReference type="PROSITE" id="PS50206">
    <property type="entry name" value="RHODANESE_3"/>
    <property type="match status" value="1"/>
</dbReference>
<dbReference type="Pfam" id="PF00581">
    <property type="entry name" value="Rhodanese"/>
    <property type="match status" value="1"/>
</dbReference>
<reference evidence="2 3" key="1">
    <citation type="submission" date="2021-06" db="EMBL/GenBank/DDBJ databases">
        <title>Description of novel taxa of the family Lachnospiraceae.</title>
        <authorList>
            <person name="Chaplin A.V."/>
            <person name="Sokolova S.R."/>
            <person name="Pikina A.P."/>
            <person name="Korzhanova M."/>
            <person name="Belova V."/>
            <person name="Korostin D."/>
            <person name="Efimov B.A."/>
        </authorList>
    </citation>
    <scope>NUCLEOTIDE SEQUENCE [LARGE SCALE GENOMIC DNA]</scope>
    <source>
        <strain evidence="2 3">ASD4241</strain>
    </source>
</reference>
<evidence type="ECO:0000259" key="1">
    <source>
        <dbReference type="PROSITE" id="PS50206"/>
    </source>
</evidence>
<dbReference type="SUPFAM" id="SSF52821">
    <property type="entry name" value="Rhodanese/Cell cycle control phosphatase"/>
    <property type="match status" value="1"/>
</dbReference>
<name>A0ABS6KE95_9FIRM</name>
<dbReference type="PANTHER" id="PTHR43031:SF1">
    <property type="entry name" value="PYRIDINE NUCLEOTIDE-DISULPHIDE OXIDOREDUCTASE"/>
    <property type="match status" value="1"/>
</dbReference>
<dbReference type="InterPro" id="IPR001763">
    <property type="entry name" value="Rhodanese-like_dom"/>
</dbReference>
<comment type="caution">
    <text evidence="2">The sequence shown here is derived from an EMBL/GenBank/DDBJ whole genome shotgun (WGS) entry which is preliminary data.</text>
</comment>
<accession>A0ABS6KE95</accession>
<gene>
    <name evidence="2" type="ORF">KTH90_22795</name>
</gene>
<dbReference type="Proteomes" id="UP001314681">
    <property type="component" value="Unassembled WGS sequence"/>
</dbReference>
<organism evidence="2 3">
    <name type="scientific">Diplocloster modestus</name>
    <dbReference type="NCBI Taxonomy" id="2850322"/>
    <lineage>
        <taxon>Bacteria</taxon>
        <taxon>Bacillati</taxon>
        <taxon>Bacillota</taxon>
        <taxon>Clostridia</taxon>
        <taxon>Lachnospirales</taxon>
        <taxon>Lachnospiraceae</taxon>
        <taxon>Diplocloster</taxon>
    </lineage>
</organism>
<dbReference type="Gene3D" id="3.40.250.10">
    <property type="entry name" value="Rhodanese-like domain"/>
    <property type="match status" value="1"/>
</dbReference>